<proteinExistence type="predicted"/>
<dbReference type="EMBL" id="BARW01011880">
    <property type="protein sequence ID" value="GAI77795.1"/>
    <property type="molecule type" value="Genomic_DNA"/>
</dbReference>
<gene>
    <name evidence="1" type="ORF">S12H4_22681</name>
</gene>
<evidence type="ECO:0000313" key="1">
    <source>
        <dbReference type="EMBL" id="GAI77795.1"/>
    </source>
</evidence>
<organism evidence="1">
    <name type="scientific">marine sediment metagenome</name>
    <dbReference type="NCBI Taxonomy" id="412755"/>
    <lineage>
        <taxon>unclassified sequences</taxon>
        <taxon>metagenomes</taxon>
        <taxon>ecological metagenomes</taxon>
    </lineage>
</organism>
<reference evidence="1" key="1">
    <citation type="journal article" date="2014" name="Front. Microbiol.">
        <title>High frequency of phylogenetically diverse reductive dehalogenase-homologous genes in deep subseafloor sedimentary metagenomes.</title>
        <authorList>
            <person name="Kawai M."/>
            <person name="Futagami T."/>
            <person name="Toyoda A."/>
            <person name="Takaki Y."/>
            <person name="Nishi S."/>
            <person name="Hori S."/>
            <person name="Arai W."/>
            <person name="Tsubouchi T."/>
            <person name="Morono Y."/>
            <person name="Uchiyama I."/>
            <person name="Ito T."/>
            <person name="Fujiyama A."/>
            <person name="Inagaki F."/>
            <person name="Takami H."/>
        </authorList>
    </citation>
    <scope>NUCLEOTIDE SEQUENCE</scope>
    <source>
        <strain evidence="1">Expedition CK06-06</strain>
    </source>
</reference>
<accession>X1SR11</accession>
<feature type="non-terminal residue" evidence="1">
    <location>
        <position position="1"/>
    </location>
</feature>
<protein>
    <submittedName>
        <fullName evidence="1">Uncharacterized protein</fullName>
    </submittedName>
</protein>
<sequence length="221" mass="25404">QIYTQYGPLEEVRYQIDQDNIIPMKIRKEKLWNIATAMWDSTQEKAGYHTLMVQARDKEGVFSKQMEIKVCKDEILALGEIIPHFQAYQGHLIKVKGGIKTSLVEESYISEGSTFINGTLIVKDETGSGVILIGEYNTQCLPDLDRGKIITAKVIPIKYLWKSIEKKHKFYIALYTFRLPRGFIIRDGFKPKGVHLLWLIDCENTTEGGSLLHYSKYIIQD</sequence>
<comment type="caution">
    <text evidence="1">The sequence shown here is derived from an EMBL/GenBank/DDBJ whole genome shotgun (WGS) entry which is preliminary data.</text>
</comment>
<name>X1SR11_9ZZZZ</name>
<dbReference type="AlphaFoldDB" id="X1SR11"/>